<dbReference type="AlphaFoldDB" id="A0A009SEM5"/>
<gene>
    <name evidence="1" type="ORF">J529_1890</name>
</gene>
<comment type="caution">
    <text evidence="1">The sequence shown here is derived from an EMBL/GenBank/DDBJ whole genome shotgun (WGS) entry which is preliminary data.</text>
</comment>
<dbReference type="Proteomes" id="UP000020735">
    <property type="component" value="Unassembled WGS sequence"/>
</dbReference>
<dbReference type="EMBL" id="JEXJ01000025">
    <property type="protein sequence ID" value="EXC51461.1"/>
    <property type="molecule type" value="Genomic_DNA"/>
</dbReference>
<evidence type="ECO:0000313" key="1">
    <source>
        <dbReference type="EMBL" id="EXC51461.1"/>
    </source>
</evidence>
<dbReference type="RefSeq" id="WP_004811044.1">
    <property type="nucleotide sequence ID" value="NZ_JEXJ01000025.1"/>
</dbReference>
<sequence length="115" mass="13022">MGFFDSLVSAGKAAGKAMTDAVTKKQLEQWDKMERASESRLIDFYKQNNTSERSNASNRALALAALNNQNQYKARELLRNDEDAKRALTRLREKISLEEGRSADGLRDSIDRLIK</sequence>
<accession>A0A009SEM5</accession>
<dbReference type="PATRIC" id="fig|1310630.3.peg.1847"/>
<reference evidence="1 2" key="1">
    <citation type="submission" date="2014-02" db="EMBL/GenBank/DDBJ databases">
        <title>Comparative genomics and transcriptomics to identify genetic mechanisms underlying the emergence of carbapenem resistant Acinetobacter baumannii (CRAb).</title>
        <authorList>
            <person name="Harris A.D."/>
            <person name="Johnson K.J."/>
            <person name="George J."/>
            <person name="Shefchek K."/>
            <person name="Daugherty S.C."/>
            <person name="Parankush S."/>
            <person name="Sadzewicz L."/>
            <person name="Tallon L."/>
            <person name="Sengamalay N."/>
            <person name="Hazen T.H."/>
            <person name="Rasko D.A."/>
        </authorList>
    </citation>
    <scope>NUCLEOTIDE SEQUENCE [LARGE SCALE GENOMIC DNA]</scope>
    <source>
        <strain evidence="1 2">99063</strain>
    </source>
</reference>
<name>A0A009SEM5_ACIBA</name>
<organism evidence="1 2">
    <name type="scientific">Acinetobacter baumannii 99063</name>
    <dbReference type="NCBI Taxonomy" id="1310630"/>
    <lineage>
        <taxon>Bacteria</taxon>
        <taxon>Pseudomonadati</taxon>
        <taxon>Pseudomonadota</taxon>
        <taxon>Gammaproteobacteria</taxon>
        <taxon>Moraxellales</taxon>
        <taxon>Moraxellaceae</taxon>
        <taxon>Acinetobacter</taxon>
        <taxon>Acinetobacter calcoaceticus/baumannii complex</taxon>
    </lineage>
</organism>
<protein>
    <submittedName>
        <fullName evidence="1">Uncharacterized protein</fullName>
    </submittedName>
</protein>
<evidence type="ECO:0000313" key="2">
    <source>
        <dbReference type="Proteomes" id="UP000020735"/>
    </source>
</evidence>
<proteinExistence type="predicted"/>